<evidence type="ECO:0000256" key="3">
    <source>
        <dbReference type="ARBA" id="ARBA00022741"/>
    </source>
</evidence>
<keyword evidence="3 6" id="KW-0547">Nucleotide-binding</keyword>
<dbReference type="InterPro" id="IPR057597">
    <property type="entry name" value="ALE2_N"/>
</dbReference>
<dbReference type="Pfam" id="PF23180">
    <property type="entry name" value="ALE2_N"/>
    <property type="match status" value="1"/>
</dbReference>
<dbReference type="FunFam" id="3.30.200.20:FF:000146">
    <property type="entry name" value="receptor-like serine/threonine-protein kinase ALE2"/>
    <property type="match status" value="1"/>
</dbReference>
<keyword evidence="1" id="KW-0723">Serine/threonine-protein kinase</keyword>
<keyword evidence="8" id="KW-1133">Transmembrane helix</keyword>
<feature type="region of interest" description="Disordered" evidence="7">
    <location>
        <begin position="209"/>
        <end position="289"/>
    </location>
</feature>
<feature type="compositionally biased region" description="Low complexity" evidence="7">
    <location>
        <begin position="1114"/>
        <end position="1138"/>
    </location>
</feature>
<keyword evidence="11" id="KW-1185">Reference proteome</keyword>
<dbReference type="Gene3D" id="1.10.510.10">
    <property type="entry name" value="Transferase(Phosphotransferase) domain 1"/>
    <property type="match status" value="1"/>
</dbReference>
<feature type="compositionally biased region" description="Low complexity" evidence="7">
    <location>
        <begin position="623"/>
        <end position="632"/>
    </location>
</feature>
<evidence type="ECO:0000256" key="7">
    <source>
        <dbReference type="SAM" id="MobiDB-lite"/>
    </source>
</evidence>
<keyword evidence="8" id="KW-0472">Membrane</keyword>
<dbReference type="Gene3D" id="3.30.200.20">
    <property type="entry name" value="Phosphorylase Kinase, domain 1"/>
    <property type="match status" value="1"/>
</dbReference>
<feature type="compositionally biased region" description="Pro residues" evidence="7">
    <location>
        <begin position="665"/>
        <end position="689"/>
    </location>
</feature>
<feature type="compositionally biased region" description="Pro residues" evidence="7">
    <location>
        <begin position="1162"/>
        <end position="1173"/>
    </location>
</feature>
<feature type="region of interest" description="Disordered" evidence="7">
    <location>
        <begin position="916"/>
        <end position="956"/>
    </location>
</feature>
<dbReference type="Proteomes" id="UP001153076">
    <property type="component" value="Unassembled WGS sequence"/>
</dbReference>
<evidence type="ECO:0000313" key="11">
    <source>
        <dbReference type="Proteomes" id="UP001153076"/>
    </source>
</evidence>
<feature type="region of interest" description="Disordered" evidence="7">
    <location>
        <begin position="175"/>
        <end position="194"/>
    </location>
</feature>
<dbReference type="FunFam" id="1.10.510.10:FF:000051">
    <property type="entry name" value="Receptor-like serine/threonine-protein kinase ALE2"/>
    <property type="match status" value="1"/>
</dbReference>
<feature type="compositionally biased region" description="Low complexity" evidence="7">
    <location>
        <begin position="230"/>
        <end position="248"/>
    </location>
</feature>
<sequence>MRMGGWSRQWCLGCGDEATRRCGLENGRRMNERDESLRANFDVIGYEDGDVSKPIRHMPTSLFPSTADCPTNAYVIGISQVIAFSVETVLQQAKIFSPSSDGMGSMLQVIWQLINLCTIAAVLAVPGSLGSGILRLYNLSLPRNPYPNSSILQSPAASSSVKSPLLDQSIKESLPFLSPGQSTTPPSEHGSRAAVPAQPLQTVPITKETPHVSTAPPAAEPPLVSSQLPAAHSSNDSSLKSASDASSALTPQLAMKPPGALQPPVAYSSNDSSLTPASDTSPVSTPRLAMKTPGALAPLSNAHSLPLSPSMAHLAVEGPPCFPSPVLPDAQPHTSACPLAAMPSNPLAPLLLAELPQGVNVPPSQAQPFLPSSSAAATMQSPVSLNGSPPLPQQVPSHAFPLPLPREAPSIVTSPLPEVQPHASAMPLPPFLSNASAPLPQLIPSHASAIPLLREAPQNLPSPLPAVLPHASVISSPPFPSNGSSHQTQQVPSHASALPPSQEASPIKPSPLPAVLPYAPVMLSPPFLSSASSPVPQEIPSHASLPALPQEALPIAPSPLPAVLPHASVMPSPPFLANASSPLPQQVPSHAFSLPSLQEAPLIKSSPLPAVPPHASVTPLPPSNASSPLSQLVPSGSSPPNFIVPSHAFVPPLLMVPLPQEPPPSFPSPFPPMPPYASTLRPPPGPPNASSPQPQLVPSHPVPPKFITPPIALLPPPLMEPLPIEPPAILPSPTPAIPPAASVIPLPPISPHASSPPLQLVLSQVSPPYFKGPSHALALPPLMMPLPKEPPSILPSSTPSMPPSASTVQSPLATHKSSPFSHLDPPQASPRTFLVPPHLIRPPHAFSMPPPPIELPDNFPSPSSTLPGAMPPHAFTPPTMSPPFAPAPLVVPSPPSEKSYSYALPAPTMQGTVRAVAPHNSQRKETQNGVPPSVPASLEPLPSSVISPKGAPSVNEVMPRSQPPFSHQIEIPSGSPFRRSNASVPHLPTLSGPAPSNNTFSSGIPLAAPPGNNTISGGAPLTAPPGSIMSVAPPPFSSQVHPPSVRFHYSPHHSPLEGPLNLAPMPAALSPKSSTGEGSRSSAVSPSLSIHKYPREGARSPAPASVLVPPPVPSQQGSPVAVVPSSSPSRVPELSPVPSKIPFLSPKISPSGSSTRNTKRPLTPPIRALPPPPPNQDCAYLTCQEPYTNSPPGSRCGCVWPMQVGLRLSVALYTFFPLVSELAREIAAGVLMNQSQVRIMGADAAGQEPEKTIVLIDLVPLNDKFDYATAMSTSQRFWHKKVEIDKSIFGDYDVLYVRYPGLPPSPPMAPDDAAVVNSMPYSVGDPNGSKLHPLGVDVPKQRHQHKLSGSLIAIIVFSAVVVLICGLVAWVLISRYTNGDSQSAQIPPAVSSLARLSGPTGHSHGSGPSSPLSFGSSLAAYTGSARTFSAGEIQKATGNFNPSGILGEGGFGCVYRGTLEDGTSVAVKVLKREDQQGGREFLAEVEMLSRLHHRNLVKLIGICVDERMRCLVYELVPNGSVDSHLHGADKEAAPLDWASRLKVALGAARGLAYLHEDSSPHVIHRDFKSSNILLENDFTPKVSDFGLARTALDEENRHISTRVMGTFGYVAPEYAMTGHLLVKSDVYSYGVVLLELLTGRKPVDMSQPPGQENLVAWARPLLTNKEGLESIIDPSLGPNVPFESVAKVAAIASMCVQPEVSHRPFMGEVVQALKLVCNECGHSKDGEDSRSLSRENLSIDFDADVGTSPVVRETPDTLPAQLSSHGFPPGHDLEKGLSVSEIFNVSARADMQTSGSFRRHSLSGPMRTSKGPQFWQKIRRMSQGNVSEHGACIGHGQGHNECFRGINSCHLQKWRGDR</sequence>
<gene>
    <name evidence="10" type="ORF">Cgig2_003845</name>
</gene>
<dbReference type="GO" id="GO:0005524">
    <property type="term" value="F:ATP binding"/>
    <property type="evidence" value="ECO:0007669"/>
    <property type="project" value="UniProtKB-UniRule"/>
</dbReference>
<dbReference type="PANTHER" id="PTHR47989">
    <property type="entry name" value="OS01G0750732 PROTEIN"/>
    <property type="match status" value="1"/>
</dbReference>
<evidence type="ECO:0000256" key="8">
    <source>
        <dbReference type="SAM" id="Phobius"/>
    </source>
</evidence>
<dbReference type="InterPro" id="IPR000719">
    <property type="entry name" value="Prot_kinase_dom"/>
</dbReference>
<feature type="region of interest" description="Disordered" evidence="7">
    <location>
        <begin position="1037"/>
        <end position="1173"/>
    </location>
</feature>
<keyword evidence="8" id="KW-0812">Transmembrane</keyword>
<feature type="region of interest" description="Disordered" evidence="7">
    <location>
        <begin position="972"/>
        <end position="1021"/>
    </location>
</feature>
<feature type="region of interest" description="Disordered" evidence="7">
    <location>
        <begin position="475"/>
        <end position="509"/>
    </location>
</feature>
<feature type="compositionally biased region" description="Low complexity" evidence="7">
    <location>
        <begin position="794"/>
        <end position="806"/>
    </location>
</feature>
<dbReference type="GO" id="GO:0004674">
    <property type="term" value="F:protein serine/threonine kinase activity"/>
    <property type="evidence" value="ECO:0007669"/>
    <property type="project" value="UniProtKB-KW"/>
</dbReference>
<dbReference type="OrthoDB" id="1901798at2759"/>
<evidence type="ECO:0000313" key="10">
    <source>
        <dbReference type="EMBL" id="KAJ8426220.1"/>
    </source>
</evidence>
<evidence type="ECO:0000256" key="4">
    <source>
        <dbReference type="ARBA" id="ARBA00022777"/>
    </source>
</evidence>
<keyword evidence="2" id="KW-0808">Transferase</keyword>
<reference evidence="10" key="1">
    <citation type="submission" date="2022-04" db="EMBL/GenBank/DDBJ databases">
        <title>Carnegiea gigantea Genome sequencing and assembly v2.</title>
        <authorList>
            <person name="Copetti D."/>
            <person name="Sanderson M.J."/>
            <person name="Burquez A."/>
            <person name="Wojciechowski M.F."/>
        </authorList>
    </citation>
    <scope>NUCLEOTIDE SEQUENCE</scope>
    <source>
        <strain evidence="10">SGP5-SGP5p</strain>
        <tissue evidence="10">Aerial part</tissue>
    </source>
</reference>
<feature type="compositionally biased region" description="Polar residues" evidence="7">
    <location>
        <begin position="267"/>
        <end position="284"/>
    </location>
</feature>
<feature type="domain" description="Protein kinase" evidence="9">
    <location>
        <begin position="1440"/>
        <end position="1716"/>
    </location>
</feature>
<dbReference type="CDD" id="cd14066">
    <property type="entry name" value="STKc_IRAK"/>
    <property type="match status" value="1"/>
</dbReference>
<feature type="binding site" evidence="6">
    <location>
        <position position="1468"/>
    </location>
    <ligand>
        <name>ATP</name>
        <dbReference type="ChEBI" id="CHEBI:30616"/>
    </ligand>
</feature>
<proteinExistence type="predicted"/>
<accession>A0A9Q1GTA1</accession>
<feature type="compositionally biased region" description="Polar residues" evidence="7">
    <location>
        <begin position="807"/>
        <end position="820"/>
    </location>
</feature>
<feature type="compositionally biased region" description="Polar residues" evidence="7">
    <location>
        <begin position="481"/>
        <end position="493"/>
    </location>
</feature>
<dbReference type="PANTHER" id="PTHR47989:SF9">
    <property type="entry name" value="PROTEIN KINASE SUPERFAMILY PROTEIN"/>
    <property type="match status" value="1"/>
</dbReference>
<evidence type="ECO:0000256" key="6">
    <source>
        <dbReference type="PROSITE-ProRule" id="PRU10141"/>
    </source>
</evidence>
<dbReference type="PROSITE" id="PS50011">
    <property type="entry name" value="PROTEIN_KINASE_DOM"/>
    <property type="match status" value="1"/>
</dbReference>
<evidence type="ECO:0000256" key="5">
    <source>
        <dbReference type="ARBA" id="ARBA00022840"/>
    </source>
</evidence>
<keyword evidence="4" id="KW-0418">Kinase</keyword>
<comment type="caution">
    <text evidence="10">The sequence shown here is derived from an EMBL/GenBank/DDBJ whole genome shotgun (WGS) entry which is preliminary data.</text>
</comment>
<evidence type="ECO:0000256" key="2">
    <source>
        <dbReference type="ARBA" id="ARBA00022679"/>
    </source>
</evidence>
<name>A0A9Q1GTA1_9CARY</name>
<feature type="region of interest" description="Disordered" evidence="7">
    <location>
        <begin position="789"/>
        <end position="879"/>
    </location>
</feature>
<dbReference type="InterPro" id="IPR017441">
    <property type="entry name" value="Protein_kinase_ATP_BS"/>
</dbReference>
<feature type="region of interest" description="Disordered" evidence="7">
    <location>
        <begin position="665"/>
        <end position="701"/>
    </location>
</feature>
<feature type="compositionally biased region" description="Polar residues" evidence="7">
    <location>
        <begin position="1071"/>
        <end position="1088"/>
    </location>
</feature>
<dbReference type="InterPro" id="IPR011009">
    <property type="entry name" value="Kinase-like_dom_sf"/>
</dbReference>
<evidence type="ECO:0000256" key="1">
    <source>
        <dbReference type="ARBA" id="ARBA00022527"/>
    </source>
</evidence>
<dbReference type="InterPro" id="IPR008271">
    <property type="entry name" value="Ser/Thr_kinase_AS"/>
</dbReference>
<feature type="transmembrane region" description="Helical" evidence="8">
    <location>
        <begin position="1351"/>
        <end position="1373"/>
    </location>
</feature>
<protein>
    <recommendedName>
        <fullName evidence="9">Protein kinase domain-containing protein</fullName>
    </recommendedName>
</protein>
<dbReference type="SUPFAM" id="SSF56112">
    <property type="entry name" value="Protein kinase-like (PK-like)"/>
    <property type="match status" value="1"/>
</dbReference>
<dbReference type="PROSITE" id="PS00108">
    <property type="entry name" value="PROTEIN_KINASE_ST"/>
    <property type="match status" value="1"/>
</dbReference>
<dbReference type="EMBL" id="JAKOGI010001331">
    <property type="protein sequence ID" value="KAJ8426220.1"/>
    <property type="molecule type" value="Genomic_DNA"/>
</dbReference>
<keyword evidence="5 6" id="KW-0067">ATP-binding</keyword>
<evidence type="ECO:0000259" key="9">
    <source>
        <dbReference type="PROSITE" id="PS50011"/>
    </source>
</evidence>
<dbReference type="Pfam" id="PF07714">
    <property type="entry name" value="PK_Tyr_Ser-Thr"/>
    <property type="match status" value="1"/>
</dbReference>
<feature type="region of interest" description="Disordered" evidence="7">
    <location>
        <begin position="605"/>
        <end position="635"/>
    </location>
</feature>
<dbReference type="PROSITE" id="PS00107">
    <property type="entry name" value="PROTEIN_KINASE_ATP"/>
    <property type="match status" value="1"/>
</dbReference>
<dbReference type="InterPro" id="IPR001245">
    <property type="entry name" value="Ser-Thr/Tyr_kinase_cat_dom"/>
</dbReference>
<organism evidence="10 11">
    <name type="scientific">Carnegiea gigantea</name>
    <dbReference type="NCBI Taxonomy" id="171969"/>
    <lineage>
        <taxon>Eukaryota</taxon>
        <taxon>Viridiplantae</taxon>
        <taxon>Streptophyta</taxon>
        <taxon>Embryophyta</taxon>
        <taxon>Tracheophyta</taxon>
        <taxon>Spermatophyta</taxon>
        <taxon>Magnoliopsida</taxon>
        <taxon>eudicotyledons</taxon>
        <taxon>Gunneridae</taxon>
        <taxon>Pentapetalae</taxon>
        <taxon>Caryophyllales</taxon>
        <taxon>Cactineae</taxon>
        <taxon>Cactaceae</taxon>
        <taxon>Cactoideae</taxon>
        <taxon>Echinocereeae</taxon>
        <taxon>Carnegiea</taxon>
    </lineage>
</organism>